<keyword evidence="2" id="KW-0813">Transport</keyword>
<dbReference type="PROSITE" id="PS50893">
    <property type="entry name" value="ABC_TRANSPORTER_2"/>
    <property type="match status" value="1"/>
</dbReference>
<keyword evidence="7" id="KW-1185">Reference proteome</keyword>
<name>A0A5C8PP87_9HYPH</name>
<accession>A0A5C8PP87</accession>
<dbReference type="GO" id="GO:0015697">
    <property type="term" value="P:quaternary ammonium group transport"/>
    <property type="evidence" value="ECO:0007669"/>
    <property type="project" value="UniProtKB-ARBA"/>
</dbReference>
<evidence type="ECO:0000256" key="4">
    <source>
        <dbReference type="ARBA" id="ARBA00022840"/>
    </source>
</evidence>
<comment type="similarity">
    <text evidence="1">Belongs to the ABC transporter superfamily.</text>
</comment>
<evidence type="ECO:0000313" key="6">
    <source>
        <dbReference type="EMBL" id="TXL76033.1"/>
    </source>
</evidence>
<dbReference type="InterPro" id="IPR003439">
    <property type="entry name" value="ABC_transporter-like_ATP-bd"/>
</dbReference>
<sequence>MSQVDVELEAVVKRFGTFTAVDGIDLAIQRGQFVTLLGPSGCGKTTTLRMIGGFELPDSGRILVAGEPVAADRGAARPTRMVFQNYALFPHMTVAQNVAFGLRMQKVGKADIETRVQRIVALLGLEAHIAKFPRQMSGGQQQRVALARALVTQPRVLLLDEPLGALDLKMRKHMQNELKKLQRDVGITFVYVTHDQEEAMNLSDTIVVMDHGRIVQQGPAVEIYQNPATAYVADFIGEANLLAGTCCGGDGATAVAASALGPLRGLLPAAHRPAPGDPVLLSIRPEHVVVGTDAAALDFNHAGVLTETAYLGGTSRLTVTAAGIAVRADVSGHAMPAPGTTVTFGWAATDMRVLQHDDRFTTTGETTP</sequence>
<proteinExistence type="inferred from homology"/>
<evidence type="ECO:0000256" key="3">
    <source>
        <dbReference type="ARBA" id="ARBA00022741"/>
    </source>
</evidence>
<comment type="caution">
    <text evidence="6">The sequence shown here is derived from an EMBL/GenBank/DDBJ whole genome shotgun (WGS) entry which is preliminary data.</text>
</comment>
<evidence type="ECO:0000313" key="7">
    <source>
        <dbReference type="Proteomes" id="UP000321638"/>
    </source>
</evidence>
<dbReference type="SUPFAM" id="SSF50331">
    <property type="entry name" value="MOP-like"/>
    <property type="match status" value="1"/>
</dbReference>
<dbReference type="GO" id="GO:0005524">
    <property type="term" value="F:ATP binding"/>
    <property type="evidence" value="ECO:0007669"/>
    <property type="project" value="UniProtKB-KW"/>
</dbReference>
<organism evidence="6 7">
    <name type="scientific">Vineibacter terrae</name>
    <dbReference type="NCBI Taxonomy" id="2586908"/>
    <lineage>
        <taxon>Bacteria</taxon>
        <taxon>Pseudomonadati</taxon>
        <taxon>Pseudomonadota</taxon>
        <taxon>Alphaproteobacteria</taxon>
        <taxon>Hyphomicrobiales</taxon>
        <taxon>Vineibacter</taxon>
    </lineage>
</organism>
<dbReference type="RefSeq" id="WP_147847394.1">
    <property type="nucleotide sequence ID" value="NZ_VDUZ01000012.1"/>
</dbReference>
<dbReference type="InterPro" id="IPR027417">
    <property type="entry name" value="P-loop_NTPase"/>
</dbReference>
<dbReference type="Pfam" id="PF00005">
    <property type="entry name" value="ABC_tran"/>
    <property type="match status" value="1"/>
</dbReference>
<dbReference type="SUPFAM" id="SSF52540">
    <property type="entry name" value="P-loop containing nucleoside triphosphate hydrolases"/>
    <property type="match status" value="1"/>
</dbReference>
<dbReference type="AlphaFoldDB" id="A0A5C8PP87"/>
<dbReference type="PROSITE" id="PS00211">
    <property type="entry name" value="ABC_TRANSPORTER_1"/>
    <property type="match status" value="1"/>
</dbReference>
<dbReference type="PANTHER" id="PTHR42781">
    <property type="entry name" value="SPERMIDINE/PUTRESCINE IMPORT ATP-BINDING PROTEIN POTA"/>
    <property type="match status" value="1"/>
</dbReference>
<gene>
    <name evidence="6" type="ORF">FHP25_13155</name>
</gene>
<keyword evidence="4 6" id="KW-0067">ATP-binding</keyword>
<dbReference type="EMBL" id="VDUZ01000012">
    <property type="protein sequence ID" value="TXL76033.1"/>
    <property type="molecule type" value="Genomic_DNA"/>
</dbReference>
<dbReference type="Pfam" id="PF08402">
    <property type="entry name" value="TOBE_2"/>
    <property type="match status" value="1"/>
</dbReference>
<dbReference type="GO" id="GO:0016887">
    <property type="term" value="F:ATP hydrolysis activity"/>
    <property type="evidence" value="ECO:0007669"/>
    <property type="project" value="InterPro"/>
</dbReference>
<feature type="domain" description="ABC transporter" evidence="5">
    <location>
        <begin position="6"/>
        <end position="236"/>
    </location>
</feature>
<evidence type="ECO:0000256" key="1">
    <source>
        <dbReference type="ARBA" id="ARBA00005417"/>
    </source>
</evidence>
<dbReference type="InterPro" id="IPR017871">
    <property type="entry name" value="ABC_transporter-like_CS"/>
</dbReference>
<dbReference type="InterPro" id="IPR050093">
    <property type="entry name" value="ABC_SmlMolc_Importer"/>
</dbReference>
<dbReference type="InterPro" id="IPR008995">
    <property type="entry name" value="Mo/tungstate-bd_C_term_dom"/>
</dbReference>
<dbReference type="Gene3D" id="2.40.50.100">
    <property type="match status" value="1"/>
</dbReference>
<dbReference type="GO" id="GO:0022857">
    <property type="term" value="F:transmembrane transporter activity"/>
    <property type="evidence" value="ECO:0007669"/>
    <property type="project" value="InterPro"/>
</dbReference>
<dbReference type="InterPro" id="IPR003593">
    <property type="entry name" value="AAA+_ATPase"/>
</dbReference>
<evidence type="ECO:0000259" key="5">
    <source>
        <dbReference type="PROSITE" id="PS50893"/>
    </source>
</evidence>
<dbReference type="FunFam" id="3.40.50.300:FF:000425">
    <property type="entry name" value="Probable ABC transporter, ATP-binding subunit"/>
    <property type="match status" value="1"/>
</dbReference>
<protein>
    <submittedName>
        <fullName evidence="6">ABC transporter ATP-binding protein</fullName>
    </submittedName>
</protein>
<dbReference type="Gene3D" id="3.40.50.300">
    <property type="entry name" value="P-loop containing nucleotide triphosphate hydrolases"/>
    <property type="match status" value="1"/>
</dbReference>
<dbReference type="Proteomes" id="UP000321638">
    <property type="component" value="Unassembled WGS sequence"/>
</dbReference>
<evidence type="ECO:0000256" key="2">
    <source>
        <dbReference type="ARBA" id="ARBA00022448"/>
    </source>
</evidence>
<dbReference type="PANTHER" id="PTHR42781:SF4">
    <property type="entry name" value="SPERMIDINE_PUTRESCINE IMPORT ATP-BINDING PROTEIN POTA"/>
    <property type="match status" value="1"/>
</dbReference>
<dbReference type="InterPro" id="IPR013611">
    <property type="entry name" value="Transp-assoc_OB_typ2"/>
</dbReference>
<dbReference type="GO" id="GO:0043190">
    <property type="term" value="C:ATP-binding cassette (ABC) transporter complex"/>
    <property type="evidence" value="ECO:0007669"/>
    <property type="project" value="InterPro"/>
</dbReference>
<keyword evidence="3" id="KW-0547">Nucleotide-binding</keyword>
<dbReference type="SMART" id="SM00382">
    <property type="entry name" value="AAA"/>
    <property type="match status" value="1"/>
</dbReference>
<reference evidence="6 7" key="1">
    <citation type="submission" date="2019-06" db="EMBL/GenBank/DDBJ databases">
        <title>New taxonomy in bacterial strain CC-CFT640, isolated from vineyard.</title>
        <authorList>
            <person name="Lin S.-Y."/>
            <person name="Tsai C.-F."/>
            <person name="Young C.-C."/>
        </authorList>
    </citation>
    <scope>NUCLEOTIDE SEQUENCE [LARGE SCALE GENOMIC DNA]</scope>
    <source>
        <strain evidence="6 7">CC-CFT640</strain>
    </source>
</reference>
<dbReference type="OrthoDB" id="9790614at2"/>